<organism evidence="1 2">
    <name type="scientific">Panthera tigris altaica</name>
    <name type="common">Siberian tiger</name>
    <dbReference type="NCBI Taxonomy" id="74533"/>
    <lineage>
        <taxon>Eukaryota</taxon>
        <taxon>Metazoa</taxon>
        <taxon>Chordata</taxon>
        <taxon>Craniata</taxon>
        <taxon>Vertebrata</taxon>
        <taxon>Euteleostomi</taxon>
        <taxon>Mammalia</taxon>
        <taxon>Eutheria</taxon>
        <taxon>Laurasiatheria</taxon>
        <taxon>Carnivora</taxon>
        <taxon>Feliformia</taxon>
        <taxon>Felidae</taxon>
        <taxon>Pantherinae</taxon>
        <taxon>Panthera</taxon>
    </lineage>
</organism>
<accession>A0A8C9K3J4</accession>
<dbReference type="Ensembl" id="ENSPTIT00000016580.1">
    <property type="protein sequence ID" value="ENSPTIP00000012552.1"/>
    <property type="gene ID" value="ENSPTIG00000012578.1"/>
</dbReference>
<name>A0A8C9K3J4_PANTA</name>
<protein>
    <submittedName>
        <fullName evidence="1">Uncharacterized protein</fullName>
    </submittedName>
</protein>
<dbReference type="Proteomes" id="UP000675900">
    <property type="component" value="Unassembled WGS sequence"/>
</dbReference>
<reference evidence="1" key="2">
    <citation type="submission" date="2025-09" db="UniProtKB">
        <authorList>
            <consortium name="Ensembl"/>
        </authorList>
    </citation>
    <scope>IDENTIFICATION</scope>
</reference>
<keyword evidence="2" id="KW-1185">Reference proteome</keyword>
<proteinExistence type="predicted"/>
<dbReference type="GeneTree" id="ENSGT00390000009588"/>
<evidence type="ECO:0000313" key="2">
    <source>
        <dbReference type="Proteomes" id="UP000675900"/>
    </source>
</evidence>
<dbReference type="Gene3D" id="6.10.250.1380">
    <property type="match status" value="1"/>
</dbReference>
<evidence type="ECO:0000313" key="1">
    <source>
        <dbReference type="Ensembl" id="ENSPTIP00000012552.1"/>
    </source>
</evidence>
<dbReference type="AlphaFoldDB" id="A0A8C9K3J4"/>
<sequence length="50" mass="5982">MEAEVNKMKLMFQKANSDPDYIQYRPEYEIKTNHSEISESDVQTKIQIPY</sequence>
<reference evidence="1" key="1">
    <citation type="submission" date="2025-08" db="UniProtKB">
        <authorList>
            <consortium name="Ensembl"/>
        </authorList>
    </citation>
    <scope>IDENTIFICATION</scope>
</reference>